<feature type="transmembrane region" description="Helical" evidence="1">
    <location>
        <begin position="295"/>
        <end position="315"/>
    </location>
</feature>
<keyword evidence="1" id="KW-1133">Transmembrane helix</keyword>
<feature type="transmembrane region" description="Helical" evidence="1">
    <location>
        <begin position="198"/>
        <end position="216"/>
    </location>
</feature>
<feature type="transmembrane region" description="Helical" evidence="1">
    <location>
        <begin position="475"/>
        <end position="495"/>
    </location>
</feature>
<accession>A0A125TZF4</accession>
<organism evidence="2 3">
    <name type="scientific">Lysobacter capsici AZ78</name>
    <dbReference type="NCBI Taxonomy" id="1444315"/>
    <lineage>
        <taxon>Bacteria</taxon>
        <taxon>Pseudomonadati</taxon>
        <taxon>Pseudomonadota</taxon>
        <taxon>Gammaproteobacteria</taxon>
        <taxon>Lysobacterales</taxon>
        <taxon>Lysobacteraceae</taxon>
        <taxon>Lysobacter</taxon>
    </lineage>
</organism>
<feature type="transmembrane region" description="Helical" evidence="1">
    <location>
        <begin position="443"/>
        <end position="460"/>
    </location>
</feature>
<feature type="transmembrane region" description="Helical" evidence="1">
    <location>
        <begin position="145"/>
        <end position="165"/>
    </location>
</feature>
<feature type="transmembrane region" description="Helical" evidence="1">
    <location>
        <begin position="502"/>
        <end position="520"/>
    </location>
</feature>
<evidence type="ECO:0000313" key="3">
    <source>
        <dbReference type="Proteomes" id="UP000023435"/>
    </source>
</evidence>
<dbReference type="Proteomes" id="UP000023435">
    <property type="component" value="Unassembled WGS sequence"/>
</dbReference>
<gene>
    <name evidence="2" type="ORF">AZ78_5171</name>
</gene>
<evidence type="ECO:0000313" key="2">
    <source>
        <dbReference type="EMBL" id="KWS02038.1"/>
    </source>
</evidence>
<protein>
    <submittedName>
        <fullName evidence="2">Permeases of the major facilitator superfamily</fullName>
    </submittedName>
</protein>
<feature type="transmembrane region" description="Helical" evidence="1">
    <location>
        <begin position="358"/>
        <end position="379"/>
    </location>
</feature>
<name>A0A125TZF4_9GAMM</name>
<feature type="transmembrane region" description="Helical" evidence="1">
    <location>
        <begin position="254"/>
        <end position="283"/>
    </location>
</feature>
<feature type="transmembrane region" description="Helical" evidence="1">
    <location>
        <begin position="412"/>
        <end position="431"/>
    </location>
</feature>
<sequence>MLCVGSAVATLSMMALALAGLFSPLWIGIVAWLLAGLWCWRARPWIGLAGRIRMYARPRAKALGILAVAAIVMTAGVLYAFFPKESLLGERDEGIYAQHALHLLRTGGSAIDLQALGVAGDPAIVAIERGRAPELPGIYPTPGRWTFQFSAATPVWMAMLGSVLGPQGIFRFNAIVGVLNCLAFFVLVRRILKPSQRVWAIAALVVYALQPAQVWISRNSLSEPFCSWFVLNGAVLAMIALTRRSRVLGASAGALIGMAGFVRIDAVIFPLAIVAAWLAAVAVDRGRRSERFNPALQEIAFGCAAVTALALGYFLAFVQPYLVGLADMALGAIIAAALCACLAHAMQTSAALRIPRRFAERGAGPVALAMAALFVYAMWIRPHLQPYALIESKLVPQLNGLRDHREASLVNVAAYLSLPVAIAAGIGAAFASSWAWRGTPGSIRTWVLVFLLVPTLVYLWKPMVSPDHIWAARRWAPAVFPACVVFAALGCAALSRRWRAPYAYAAVALVSLALGANLLWQQRDTLLLREDAGMVAQIAAIAGQLPRDQVSYVVAAGPLASALITGFGARVVPVASMSGPQSDSVCGPTARGCRLVHFAGMDLGRADAVEVATLRIRRLRRITSMTPLAHGTHEEISDWKVVQIGP</sequence>
<dbReference type="EMBL" id="JAJA02000003">
    <property type="protein sequence ID" value="KWS02038.1"/>
    <property type="molecule type" value="Genomic_DNA"/>
</dbReference>
<keyword evidence="1" id="KW-0812">Transmembrane</keyword>
<feature type="transmembrane region" description="Helical" evidence="1">
    <location>
        <begin position="225"/>
        <end position="242"/>
    </location>
</feature>
<comment type="caution">
    <text evidence="2">The sequence shown here is derived from an EMBL/GenBank/DDBJ whole genome shotgun (WGS) entry which is preliminary data.</text>
</comment>
<evidence type="ECO:0000256" key="1">
    <source>
        <dbReference type="SAM" id="Phobius"/>
    </source>
</evidence>
<keyword evidence="1" id="KW-0472">Membrane</keyword>
<reference evidence="2 3" key="1">
    <citation type="journal article" date="2014" name="Genome Announc.">
        <title>Draft Genome Sequence of Lysobacter capsici AZ78, a Bacterium Antagonistic to Plant-Pathogenic Oomycetes.</title>
        <authorList>
            <person name="Puopolo G."/>
            <person name="Sonego P."/>
            <person name="Engelen K."/>
            <person name="Pertot I."/>
        </authorList>
    </citation>
    <scope>NUCLEOTIDE SEQUENCE [LARGE SCALE GENOMIC DNA]</scope>
    <source>
        <strain evidence="2 3">AZ78</strain>
    </source>
</reference>
<keyword evidence="3" id="KW-1185">Reference proteome</keyword>
<dbReference type="AlphaFoldDB" id="A0A125TZF4"/>
<proteinExistence type="predicted"/>
<feature type="transmembrane region" description="Helical" evidence="1">
    <location>
        <begin position="62"/>
        <end position="82"/>
    </location>
</feature>
<feature type="transmembrane region" description="Helical" evidence="1">
    <location>
        <begin position="172"/>
        <end position="192"/>
    </location>
</feature>
<feature type="transmembrane region" description="Helical" evidence="1">
    <location>
        <begin position="321"/>
        <end position="346"/>
    </location>
</feature>